<sequence>MKRFITLALLITVCFLLQTTIFQMLSLADVVPNLLLILTVAFGYMRGEKEGLYIGFCCGLLVDCIFGDVVGIYAFIYMLIGYINGFVNKMYYSDDIIIPVVLVAASDFIYDFLYYVFEFLLRGRLNFFFYLRRIMLPELIYTVLLSVLFYKLFHTINSWLEKMEKREA</sequence>
<evidence type="ECO:0000256" key="4">
    <source>
        <dbReference type="ARBA" id="ARBA00022692"/>
    </source>
</evidence>
<dbReference type="GO" id="GO:0005886">
    <property type="term" value="C:plasma membrane"/>
    <property type="evidence" value="ECO:0007669"/>
    <property type="project" value="UniProtKB-SubCell"/>
</dbReference>
<dbReference type="EMBL" id="LNAM01000068">
    <property type="protein sequence ID" value="KSV59942.1"/>
    <property type="molecule type" value="Genomic_DNA"/>
</dbReference>
<protein>
    <submittedName>
        <fullName evidence="9">Rod shape-determining protein MreD</fullName>
    </submittedName>
</protein>
<evidence type="ECO:0000256" key="2">
    <source>
        <dbReference type="ARBA" id="ARBA00007776"/>
    </source>
</evidence>
<evidence type="ECO:0000256" key="7">
    <source>
        <dbReference type="ARBA" id="ARBA00023136"/>
    </source>
</evidence>
<evidence type="ECO:0000256" key="3">
    <source>
        <dbReference type="ARBA" id="ARBA00022475"/>
    </source>
</evidence>
<feature type="transmembrane region" description="Helical" evidence="8">
    <location>
        <begin position="52"/>
        <end position="76"/>
    </location>
</feature>
<dbReference type="Proteomes" id="UP000054874">
    <property type="component" value="Unassembled WGS sequence"/>
</dbReference>
<keyword evidence="10" id="KW-1185">Reference proteome</keyword>
<evidence type="ECO:0000313" key="10">
    <source>
        <dbReference type="Proteomes" id="UP000054874"/>
    </source>
</evidence>
<dbReference type="AlphaFoldDB" id="A0A0V8QI69"/>
<keyword evidence="4 8" id="KW-0812">Transmembrane</keyword>
<dbReference type="STRING" id="290052.ASU35_07320"/>
<dbReference type="NCBIfam" id="TIGR03426">
    <property type="entry name" value="shape_MreD"/>
    <property type="match status" value="1"/>
</dbReference>
<organism evidence="9 10">
    <name type="scientific">Acetivibrio ethanolgignens</name>
    <dbReference type="NCBI Taxonomy" id="290052"/>
    <lineage>
        <taxon>Bacteria</taxon>
        <taxon>Bacillati</taxon>
        <taxon>Bacillota</taxon>
        <taxon>Clostridia</taxon>
        <taxon>Eubacteriales</taxon>
        <taxon>Oscillospiraceae</taxon>
        <taxon>Acetivibrio</taxon>
    </lineage>
</organism>
<dbReference type="OrthoDB" id="9796616at2"/>
<dbReference type="PIRSF" id="PIRSF037497">
    <property type="entry name" value="MreD_Clostridium/Treponema_prd"/>
    <property type="match status" value="1"/>
</dbReference>
<dbReference type="InterPro" id="IPR007227">
    <property type="entry name" value="Cell_shape_determining_MreD"/>
</dbReference>
<keyword evidence="7 8" id="KW-0472">Membrane</keyword>
<name>A0A0V8QI69_9FIRM</name>
<evidence type="ECO:0000256" key="5">
    <source>
        <dbReference type="ARBA" id="ARBA00022960"/>
    </source>
</evidence>
<evidence type="ECO:0000256" key="6">
    <source>
        <dbReference type="ARBA" id="ARBA00022989"/>
    </source>
</evidence>
<keyword evidence="3" id="KW-1003">Cell membrane</keyword>
<gene>
    <name evidence="9" type="ORF">ASU35_07320</name>
</gene>
<feature type="transmembrane region" description="Helical" evidence="8">
    <location>
        <begin position="96"/>
        <end position="117"/>
    </location>
</feature>
<comment type="subcellular location">
    <subcellularLocation>
        <location evidence="1">Cell membrane</location>
        <topology evidence="1">Multi-pass membrane protein</topology>
    </subcellularLocation>
</comment>
<comment type="caution">
    <text evidence="9">The sequence shown here is derived from an EMBL/GenBank/DDBJ whole genome shotgun (WGS) entry which is preliminary data.</text>
</comment>
<evidence type="ECO:0000256" key="8">
    <source>
        <dbReference type="SAM" id="Phobius"/>
    </source>
</evidence>
<dbReference type="Pfam" id="PF04093">
    <property type="entry name" value="MreD"/>
    <property type="match status" value="1"/>
</dbReference>
<keyword evidence="6 8" id="KW-1133">Transmembrane helix</keyword>
<proteinExistence type="inferred from homology"/>
<comment type="similarity">
    <text evidence="2">Belongs to the MreD family.</text>
</comment>
<keyword evidence="5" id="KW-0133">Cell shape</keyword>
<dbReference type="InterPro" id="IPR017225">
    <property type="entry name" value="Cell_shape_determin_MreD_prd"/>
</dbReference>
<reference evidence="9 10" key="1">
    <citation type="submission" date="2015-11" db="EMBL/GenBank/DDBJ databases">
        <title>Butyribacter intestini gen. nov., sp. nov., a butyric acid-producing bacterium of the family Lachnospiraceae isolated from the human faeces.</title>
        <authorList>
            <person name="Zou Y."/>
            <person name="Xue W."/>
            <person name="Luo G."/>
            <person name="Lv M."/>
        </authorList>
    </citation>
    <scope>NUCLEOTIDE SEQUENCE [LARGE SCALE GENOMIC DNA]</scope>
    <source>
        <strain evidence="9 10">ACET-33324</strain>
    </source>
</reference>
<feature type="transmembrane region" description="Helical" evidence="8">
    <location>
        <begin position="129"/>
        <end position="153"/>
    </location>
</feature>
<evidence type="ECO:0000313" key="9">
    <source>
        <dbReference type="EMBL" id="KSV59942.1"/>
    </source>
</evidence>
<accession>A0A0V8QI69</accession>
<evidence type="ECO:0000256" key="1">
    <source>
        <dbReference type="ARBA" id="ARBA00004651"/>
    </source>
</evidence>
<dbReference type="RefSeq" id="WP_058351834.1">
    <property type="nucleotide sequence ID" value="NZ_CABMMD010000068.1"/>
</dbReference>
<dbReference type="GO" id="GO:0008360">
    <property type="term" value="P:regulation of cell shape"/>
    <property type="evidence" value="ECO:0007669"/>
    <property type="project" value="UniProtKB-KW"/>
</dbReference>